<dbReference type="GO" id="GO:0008922">
    <property type="term" value="F:long-chain fatty acid [acyl-carrier-protein] ligase activity"/>
    <property type="evidence" value="ECO:0007669"/>
    <property type="project" value="TreeGrafter"/>
</dbReference>
<dbReference type="Proteomes" id="UP000317990">
    <property type="component" value="Unassembled WGS sequence"/>
</dbReference>
<dbReference type="PROSITE" id="PS00455">
    <property type="entry name" value="AMP_BINDING"/>
    <property type="match status" value="1"/>
</dbReference>
<keyword evidence="2" id="KW-0436">Ligase</keyword>
<dbReference type="Gene3D" id="3.30.300.30">
    <property type="match status" value="1"/>
</dbReference>
<sequence length="652" mass="71827">MAQAGKAWVKWQPSRRDSQALKGMPTWWDDLQHLPELWPCLARHHPDLLALDSPHSNPPEQFSYGALNAAIDVTRSGLHALGLRPQQVVALFADNCPRWLIADQAVMGNGAADAVRGATAPVEELCYILEDCGATGLVLQGLDLLDQLELRPQHWSALRFVVLLSDEPLPGNAAVPEGIPLLNWKALQQLGTDNNNAPVVVQSLEAVATLLYTSGTTGRPKGVPLRHRNLLYQLRNLGVAVQPRPGDRALSVLPIWHSYERSVEYFLLACGCSQTYTNIRQLRPDMQQVRPQFLVSVPRLWEAFQGGFDEAIAKLPGTRRGLLRGALAASRFHCLQWRRWRDLDLEPCPLPLRLLGLLSSAVSWPVHALAGQLLWPRVRSQLCGGRLRVAISGGSALNQYVDAFFEAIGIELLVGYGLTETSPVLCCRRIWANRRGSAGQPLPGTELRIVEAELAKGDEVRNTIPLGKRGLVLARGPQVMSGYHRRQEDTTAVLDSDGWFNTGDLGHLLPDGSLVLSGRAKDTIVLSSGENIEPGPLEDALLGHPLVQQVMLVGQDKRMLAALVVPQPETLAAYCQRQGLPSEGPQLTRALLREFNLRLSQRSGSRPDERLCGVALVEAFTMDNGLLTQTLKQRRPQIAQRYSGRIAQLYRS</sequence>
<feature type="domain" description="AMP-dependent synthetase/ligase" evidence="1">
    <location>
        <begin position="42"/>
        <end position="484"/>
    </location>
</feature>
<dbReference type="InterPro" id="IPR042099">
    <property type="entry name" value="ANL_N_sf"/>
</dbReference>
<dbReference type="InterPro" id="IPR020845">
    <property type="entry name" value="AMP-binding_CS"/>
</dbReference>
<dbReference type="Gene3D" id="3.40.50.12780">
    <property type="entry name" value="N-terminal domain of ligase-like"/>
    <property type="match status" value="2"/>
</dbReference>
<gene>
    <name evidence="2" type="ORF">ERJ67_09145</name>
</gene>
<evidence type="ECO:0000313" key="3">
    <source>
        <dbReference type="Proteomes" id="UP000317990"/>
    </source>
</evidence>
<dbReference type="Pfam" id="PF00501">
    <property type="entry name" value="AMP-binding"/>
    <property type="match status" value="1"/>
</dbReference>
<dbReference type="InterPro" id="IPR052987">
    <property type="entry name" value="Chloroplast_AMP-bd_Enzymes"/>
</dbReference>
<dbReference type="Pfam" id="PF23562">
    <property type="entry name" value="AMP-binding_C_3"/>
    <property type="match status" value="1"/>
</dbReference>
<dbReference type="InterPro" id="IPR045851">
    <property type="entry name" value="AMP-bd_C_sf"/>
</dbReference>
<organism evidence="2 3">
    <name type="scientific">Aphanocapsa feldmannii 277cV</name>
    <dbReference type="NCBI Taxonomy" id="2507553"/>
    <lineage>
        <taxon>Bacteria</taxon>
        <taxon>Bacillati</taxon>
        <taxon>Cyanobacteriota</taxon>
        <taxon>Cyanophyceae</taxon>
        <taxon>Oscillatoriophycideae</taxon>
        <taxon>Chroococcales</taxon>
        <taxon>Microcystaceae</taxon>
        <taxon>Aphanocapsa</taxon>
    </lineage>
</organism>
<protein>
    <submittedName>
        <fullName evidence="2">Long-chain fatty acid--CoA ligase</fullName>
    </submittedName>
</protein>
<reference evidence="2 3" key="1">
    <citation type="journal article" date="2019" name="mSystems">
        <title>Life at home and on the roam: Genomic adaptions reflect the dual lifestyle of an intracellular, facultative symbiont.</title>
        <authorList>
            <person name="Burgsdorf I."/>
        </authorList>
    </citation>
    <scope>NUCLEOTIDE SEQUENCE [LARGE SCALE GENOMIC DNA]</scope>
    <source>
        <strain evidence="2">277cV</strain>
    </source>
</reference>
<dbReference type="SUPFAM" id="SSF56801">
    <property type="entry name" value="Acetyl-CoA synthetase-like"/>
    <property type="match status" value="1"/>
</dbReference>
<dbReference type="InterPro" id="IPR000873">
    <property type="entry name" value="AMP-dep_synth/lig_dom"/>
</dbReference>
<dbReference type="AlphaFoldDB" id="A0A524RLC9"/>
<name>A0A524RLC9_9CHRO</name>
<dbReference type="PANTHER" id="PTHR43813">
    <property type="entry name" value="ACYL-ACTIVATING ENZYME 16, CHLOROPLASTIC-RELATED"/>
    <property type="match status" value="1"/>
</dbReference>
<comment type="caution">
    <text evidence="2">The sequence shown here is derived from an EMBL/GenBank/DDBJ whole genome shotgun (WGS) entry which is preliminary data.</text>
</comment>
<proteinExistence type="predicted"/>
<dbReference type="EMBL" id="SRMO01000084">
    <property type="protein sequence ID" value="TGG90879.1"/>
    <property type="molecule type" value="Genomic_DNA"/>
</dbReference>
<accession>A0A524RLC9</accession>
<evidence type="ECO:0000259" key="1">
    <source>
        <dbReference type="Pfam" id="PF00501"/>
    </source>
</evidence>
<dbReference type="GO" id="GO:0030497">
    <property type="term" value="P:fatty acid elongation"/>
    <property type="evidence" value="ECO:0007669"/>
    <property type="project" value="TreeGrafter"/>
</dbReference>
<dbReference type="PANTHER" id="PTHR43813:SF1">
    <property type="entry name" value="ACYL-ACTIVATING ENZYME 16, CHLOROPLASTIC-RELATED"/>
    <property type="match status" value="1"/>
</dbReference>
<evidence type="ECO:0000313" key="2">
    <source>
        <dbReference type="EMBL" id="TGG90879.1"/>
    </source>
</evidence>